<protein>
    <submittedName>
        <fullName evidence="1">Uncharacterized protein</fullName>
    </submittedName>
</protein>
<evidence type="ECO:0000313" key="2">
    <source>
        <dbReference type="Proteomes" id="UP000515908"/>
    </source>
</evidence>
<dbReference type="VEuPathDB" id="TriTrypDB:ADEAN_000284700"/>
<accession>A0A7G2CBH8</accession>
<dbReference type="Proteomes" id="UP000515908">
    <property type="component" value="Chromosome 05"/>
</dbReference>
<dbReference type="AlphaFoldDB" id="A0A7G2CBH8"/>
<dbReference type="EMBL" id="LR877149">
    <property type="protein sequence ID" value="CAD2215392.1"/>
    <property type="molecule type" value="Genomic_DNA"/>
</dbReference>
<gene>
    <name evidence="1" type="ORF">ADEAN_000284700</name>
</gene>
<organism evidence="1 2">
    <name type="scientific">Angomonas deanei</name>
    <dbReference type="NCBI Taxonomy" id="59799"/>
    <lineage>
        <taxon>Eukaryota</taxon>
        <taxon>Discoba</taxon>
        <taxon>Euglenozoa</taxon>
        <taxon>Kinetoplastea</taxon>
        <taxon>Metakinetoplastina</taxon>
        <taxon>Trypanosomatida</taxon>
        <taxon>Trypanosomatidae</taxon>
        <taxon>Strigomonadinae</taxon>
        <taxon>Angomonas</taxon>
    </lineage>
</organism>
<keyword evidence="2" id="KW-1185">Reference proteome</keyword>
<proteinExistence type="predicted"/>
<reference evidence="1 2" key="1">
    <citation type="submission" date="2020-08" db="EMBL/GenBank/DDBJ databases">
        <authorList>
            <person name="Newling K."/>
            <person name="Davey J."/>
            <person name="Forrester S."/>
        </authorList>
    </citation>
    <scope>NUCLEOTIDE SEQUENCE [LARGE SCALE GENOMIC DNA]</scope>
    <source>
        <strain evidence="2">Crithidia deanei Carvalho (ATCC PRA-265)</strain>
    </source>
</reference>
<sequence length="112" mass="12354">MFLREPPTQMVDTDPTSKSLLSSVLCELPPSSYFTPAPGTGEDELGIFGKPECGTPLRCFSRNEIMEGDSLLFGTDRDTVFIRWGNGGYSLFKRGAKTIFQQVSWLEGPQVA</sequence>
<name>A0A7G2CBH8_9TRYP</name>
<evidence type="ECO:0000313" key="1">
    <source>
        <dbReference type="EMBL" id="CAD2215392.1"/>
    </source>
</evidence>